<comment type="function">
    <text evidence="1">Transforming growth factor beta-1 proprotein: Precursor of the Latency-associated peptide (LAP) and Transforming growth factor beta-1 (TGF-beta-1) chains, which constitute the regulatory and active subunit of TGF-beta-1, respectively.</text>
</comment>
<dbReference type="PRINTS" id="PR01423">
    <property type="entry name" value="TGFBETA"/>
</dbReference>
<keyword evidence="4 12" id="KW-0964">Secreted</keyword>
<dbReference type="InterPro" id="IPR001111">
    <property type="entry name" value="TGF-b_propeptide"/>
</dbReference>
<keyword evidence="6" id="KW-0165">Cleavage on pair of basic residues</keyword>
<dbReference type="PROSITE" id="PS00250">
    <property type="entry name" value="TGF_BETA_1"/>
    <property type="match status" value="1"/>
</dbReference>
<dbReference type="InterPro" id="IPR015615">
    <property type="entry name" value="TGF-beta-rel"/>
</dbReference>
<dbReference type="GO" id="GO:0042127">
    <property type="term" value="P:regulation of cell population proliferation"/>
    <property type="evidence" value="ECO:0007669"/>
    <property type="project" value="TreeGrafter"/>
</dbReference>
<name>A0A974C7M4_XENLA</name>
<feature type="domain" description="TGF-beta family profile" evidence="15">
    <location>
        <begin position="267"/>
        <end position="382"/>
    </location>
</feature>
<feature type="disulfide bond" evidence="13">
    <location>
        <begin position="314"/>
        <end position="379"/>
    </location>
</feature>
<dbReference type="InterPro" id="IPR001839">
    <property type="entry name" value="TGF-b_C"/>
</dbReference>
<evidence type="ECO:0000313" key="16">
    <source>
        <dbReference type="EMBL" id="OCT68048.1"/>
    </source>
</evidence>
<dbReference type="GO" id="GO:0007179">
    <property type="term" value="P:transforming growth factor beta receptor signaling pathway"/>
    <property type="evidence" value="ECO:0007669"/>
    <property type="project" value="TreeGrafter"/>
</dbReference>
<dbReference type="InterPro" id="IPR003939">
    <property type="entry name" value="TGFb1"/>
</dbReference>
<keyword evidence="5" id="KW-0272">Extracellular matrix</keyword>
<evidence type="ECO:0000256" key="7">
    <source>
        <dbReference type="ARBA" id="ARBA00022729"/>
    </source>
</evidence>
<evidence type="ECO:0000313" key="17">
    <source>
        <dbReference type="Proteomes" id="UP000694892"/>
    </source>
</evidence>
<dbReference type="SMR" id="A0A974C7M4"/>
<dbReference type="SUPFAM" id="SSF57501">
    <property type="entry name" value="Cystine-knot cytokines"/>
    <property type="match status" value="1"/>
</dbReference>
<dbReference type="Pfam" id="PF00019">
    <property type="entry name" value="TGF_beta"/>
    <property type="match status" value="1"/>
</dbReference>
<comment type="similarity">
    <text evidence="3 12 14">Belongs to the TGF-beta family.</text>
</comment>
<dbReference type="Gene3D" id="2.10.90.10">
    <property type="entry name" value="Cystine-knot cytokines"/>
    <property type="match status" value="1"/>
</dbReference>
<evidence type="ECO:0000256" key="14">
    <source>
        <dbReference type="RuleBase" id="RU000354"/>
    </source>
</evidence>
<dbReference type="Proteomes" id="UP000694892">
    <property type="component" value="Chromosome 8L"/>
</dbReference>
<dbReference type="Gene3D" id="2.60.120.970">
    <property type="match status" value="1"/>
</dbReference>
<feature type="disulfide bond" evidence="13">
    <location>
        <begin position="285"/>
        <end position="348"/>
    </location>
</feature>
<dbReference type="GO" id="GO:0005125">
    <property type="term" value="F:cytokine activity"/>
    <property type="evidence" value="ECO:0007669"/>
    <property type="project" value="TreeGrafter"/>
</dbReference>
<accession>A0A974C7M4</accession>
<sequence length="382" mass="44201">MEVLWMLLVLLVLHLSSLAMSLSTCKAVDMEEVRKRRIEAIRGQILSKLKLDKTPDVDSEKMTVPSEAIFLYNSTLEVIREKATREEEHVGHDQNIQDYYAKQVYRFESITELEDHEFKFKFNASHVRENVGMNSLLHHAELRMYKKQTDKNMDQRMELFWKYQENGTTHSRYLESKYITPVTDDEWMSFDVTKTVNEWLKRAEENEQFGLQPACKCPTPQAKDIDIEGFPALRGDLASLSSKENTKPYLMITSMPAERIDTVTSSRKKRGVGQEYCFGNNGPNCCVKPLYINFRKDLGWKWIHEPKGYEANYCLGNCPYIWSMDTQYSKVLSLYNQNNPGASISPCCVPDVLEPLPIIYYVGRTAKVEQLSNMVVRSCNCS</sequence>
<dbReference type="InterPro" id="IPR029034">
    <property type="entry name" value="Cystine-knot_cytokine"/>
</dbReference>
<dbReference type="SMART" id="SM00204">
    <property type="entry name" value="TGFB"/>
    <property type="match status" value="1"/>
</dbReference>
<keyword evidence="11 12" id="KW-0497">Mitogen</keyword>
<keyword evidence="8 12" id="KW-0339">Growth factor</keyword>
<evidence type="ECO:0000256" key="13">
    <source>
        <dbReference type="PIRSR" id="PIRSR001787-1"/>
    </source>
</evidence>
<dbReference type="KEGG" id="xla:397778"/>
<feature type="chain" id="PRO_5038204983" description="Transforming growth factor beta" evidence="12">
    <location>
        <begin position="22"/>
        <end position="382"/>
    </location>
</feature>
<evidence type="ECO:0000256" key="9">
    <source>
        <dbReference type="ARBA" id="ARBA00023157"/>
    </source>
</evidence>
<evidence type="ECO:0000256" key="4">
    <source>
        <dbReference type="ARBA" id="ARBA00022525"/>
    </source>
</evidence>
<dbReference type="InterPro" id="IPR017948">
    <property type="entry name" value="TGFb_CS"/>
</dbReference>
<evidence type="ECO:0000256" key="3">
    <source>
        <dbReference type="ARBA" id="ARBA00006656"/>
    </source>
</evidence>
<dbReference type="OMA" id="YLGFHII"/>
<dbReference type="GO" id="GO:0008083">
    <property type="term" value="F:growth factor activity"/>
    <property type="evidence" value="ECO:0007669"/>
    <property type="project" value="UniProtKB-UniRule"/>
</dbReference>
<evidence type="ECO:0000256" key="6">
    <source>
        <dbReference type="ARBA" id="ARBA00022685"/>
    </source>
</evidence>
<dbReference type="AlphaFoldDB" id="A0A974C7M4"/>
<dbReference type="PIRSF" id="PIRSF001787">
    <property type="entry name" value="TGF-beta"/>
    <property type="match status" value="1"/>
</dbReference>
<dbReference type="GO" id="GO:0005160">
    <property type="term" value="F:transforming growth factor beta receptor binding"/>
    <property type="evidence" value="ECO:0007669"/>
    <property type="project" value="InterPro"/>
</dbReference>
<gene>
    <name evidence="16" type="ORF">XELAEV_18039344mg</name>
</gene>
<dbReference type="InterPro" id="IPR016319">
    <property type="entry name" value="TGF-beta"/>
</dbReference>
<evidence type="ECO:0000256" key="1">
    <source>
        <dbReference type="ARBA" id="ARBA00002007"/>
    </source>
</evidence>
<feature type="disulfide bond" evidence="13">
    <location>
        <begin position="318"/>
        <end position="381"/>
    </location>
</feature>
<feature type="disulfide bond" evidence="13">
    <location>
        <begin position="277"/>
        <end position="286"/>
    </location>
</feature>
<dbReference type="CDD" id="cd19384">
    <property type="entry name" value="TGF_beta_TGFB1"/>
    <property type="match status" value="1"/>
</dbReference>
<organism evidence="16 17">
    <name type="scientific">Xenopus laevis</name>
    <name type="common">African clawed frog</name>
    <dbReference type="NCBI Taxonomy" id="8355"/>
    <lineage>
        <taxon>Eukaryota</taxon>
        <taxon>Metazoa</taxon>
        <taxon>Chordata</taxon>
        <taxon>Craniata</taxon>
        <taxon>Vertebrata</taxon>
        <taxon>Euteleostomi</taxon>
        <taxon>Amphibia</taxon>
        <taxon>Batrachia</taxon>
        <taxon>Anura</taxon>
        <taxon>Pipoidea</taxon>
        <taxon>Pipidae</taxon>
        <taxon>Xenopodinae</taxon>
        <taxon>Xenopus</taxon>
        <taxon>Xenopus</taxon>
    </lineage>
</organism>
<evidence type="ECO:0000256" key="8">
    <source>
        <dbReference type="ARBA" id="ARBA00023030"/>
    </source>
</evidence>
<evidence type="ECO:0000256" key="5">
    <source>
        <dbReference type="ARBA" id="ARBA00022530"/>
    </source>
</evidence>
<keyword evidence="7 12" id="KW-0732">Signal</keyword>
<comment type="subunit">
    <text evidence="12">Homodimer; disulfide-linked.</text>
</comment>
<dbReference type="FunFam" id="2.60.120.970:FF:000047">
    <property type="entry name" value="Transforming growth factor beta"/>
    <property type="match status" value="1"/>
</dbReference>
<dbReference type="PRINTS" id="PR01424">
    <property type="entry name" value="TGFBETA1"/>
</dbReference>
<dbReference type="PANTHER" id="PTHR11848:SF125">
    <property type="entry name" value="TRANSFORMING GROWTH FACTOR BETA-1 PROPROTEIN"/>
    <property type="match status" value="1"/>
</dbReference>
<dbReference type="GO" id="GO:0005615">
    <property type="term" value="C:extracellular space"/>
    <property type="evidence" value="ECO:0007669"/>
    <property type="project" value="UniProtKB-UniRule"/>
</dbReference>
<dbReference type="OrthoDB" id="8863549at2759"/>
<dbReference type="PROSITE" id="PS51362">
    <property type="entry name" value="TGF_BETA_2"/>
    <property type="match status" value="1"/>
</dbReference>
<dbReference type="EMBL" id="CM004480">
    <property type="protein sequence ID" value="OCT68048.1"/>
    <property type="molecule type" value="Genomic_DNA"/>
</dbReference>
<keyword evidence="10" id="KW-0325">Glycoprotein</keyword>
<dbReference type="FunFam" id="2.10.90.10:FF:000004">
    <property type="entry name" value="Transforming growth factor beta"/>
    <property type="match status" value="1"/>
</dbReference>
<evidence type="ECO:0000256" key="12">
    <source>
        <dbReference type="PIRNR" id="PIRNR001787"/>
    </source>
</evidence>
<keyword evidence="9 13" id="KW-1015">Disulfide bond</keyword>
<proteinExistence type="inferred from homology"/>
<comment type="subcellular location">
    <subcellularLocation>
        <location evidence="2">Secreted</location>
        <location evidence="2">Extracellular space</location>
        <location evidence="2">Extracellular matrix</location>
    </subcellularLocation>
</comment>
<evidence type="ECO:0000256" key="11">
    <source>
        <dbReference type="ARBA" id="ARBA00023246"/>
    </source>
</evidence>
<evidence type="ECO:0000256" key="10">
    <source>
        <dbReference type="ARBA" id="ARBA00023180"/>
    </source>
</evidence>
<dbReference type="Pfam" id="PF00688">
    <property type="entry name" value="TGFb_propeptide"/>
    <property type="match status" value="1"/>
</dbReference>
<evidence type="ECO:0000256" key="2">
    <source>
        <dbReference type="ARBA" id="ARBA00004498"/>
    </source>
</evidence>
<evidence type="ECO:0000259" key="15">
    <source>
        <dbReference type="PROSITE" id="PS51362"/>
    </source>
</evidence>
<feature type="signal peptide" evidence="12">
    <location>
        <begin position="1"/>
        <end position="21"/>
    </location>
</feature>
<reference evidence="17" key="1">
    <citation type="journal article" date="2016" name="Nature">
        <title>Genome evolution in the allotetraploid frog Xenopus laevis.</title>
        <authorList>
            <person name="Session A.M."/>
            <person name="Uno Y."/>
            <person name="Kwon T."/>
            <person name="Chapman J.A."/>
            <person name="Toyoda A."/>
            <person name="Takahashi S."/>
            <person name="Fukui A."/>
            <person name="Hikosaka A."/>
            <person name="Suzuki A."/>
            <person name="Kondo M."/>
            <person name="van Heeringen S.J."/>
            <person name="Quigley I."/>
            <person name="Heinz S."/>
            <person name="Ogino H."/>
            <person name="Ochi H."/>
            <person name="Hellsten U."/>
            <person name="Lyons J.B."/>
            <person name="Simakov O."/>
            <person name="Putnam N."/>
            <person name="Stites J."/>
            <person name="Kuroki Y."/>
            <person name="Tanaka T."/>
            <person name="Michiue T."/>
            <person name="Watanabe M."/>
            <person name="Bogdanovic O."/>
            <person name="Lister R."/>
            <person name="Georgiou G."/>
            <person name="Paranjpe S.S."/>
            <person name="van Kruijsbergen I."/>
            <person name="Shu S."/>
            <person name="Carlson J."/>
            <person name="Kinoshita T."/>
            <person name="Ohta Y."/>
            <person name="Mawaribuchi S."/>
            <person name="Jenkins J."/>
            <person name="Grimwood J."/>
            <person name="Schmutz J."/>
            <person name="Mitros T."/>
            <person name="Mozaffari S.V."/>
            <person name="Suzuki Y."/>
            <person name="Haramoto Y."/>
            <person name="Yamamoto T.S."/>
            <person name="Takagi C."/>
            <person name="Heald R."/>
            <person name="Miller K."/>
            <person name="Haudenschild C."/>
            <person name="Kitzman J."/>
            <person name="Nakayama T."/>
            <person name="Izutsu Y."/>
            <person name="Robert J."/>
            <person name="Fortriede J."/>
            <person name="Burns K."/>
            <person name="Lotay V."/>
            <person name="Karimi K."/>
            <person name="Yasuoka Y."/>
            <person name="Dichmann D.S."/>
            <person name="Flajnik M.F."/>
            <person name="Houston D.W."/>
            <person name="Shendure J."/>
            <person name="DuPasquier L."/>
            <person name="Vize P.D."/>
            <person name="Zorn A.M."/>
            <person name="Ito M."/>
            <person name="Marcotte E.M."/>
            <person name="Wallingford J.B."/>
            <person name="Ito Y."/>
            <person name="Asashima M."/>
            <person name="Ueno N."/>
            <person name="Matsuda Y."/>
            <person name="Veenstra G.J."/>
            <person name="Fujiyama A."/>
            <person name="Harland R.M."/>
            <person name="Taira M."/>
            <person name="Rokhsar D.S."/>
        </authorList>
    </citation>
    <scope>NUCLEOTIDE SEQUENCE [LARGE SCALE GENOMIC DNA]</scope>
    <source>
        <strain evidence="17">J</strain>
    </source>
</reference>
<feature type="disulfide bond" description="Interchain" evidence="13">
    <location>
        <position position="347"/>
    </location>
</feature>
<dbReference type="PANTHER" id="PTHR11848">
    <property type="entry name" value="TGF-BETA FAMILY"/>
    <property type="match status" value="1"/>
</dbReference>
<dbReference type="GO" id="GO:0051781">
    <property type="term" value="P:positive regulation of cell division"/>
    <property type="evidence" value="ECO:0007669"/>
    <property type="project" value="UniProtKB-UniRule"/>
</dbReference>
<protein>
    <recommendedName>
        <fullName evidence="12">Transforming growth factor beta</fullName>
    </recommendedName>
</protein>